<evidence type="ECO:0000256" key="1">
    <source>
        <dbReference type="ARBA" id="ARBA00005986"/>
    </source>
</evidence>
<dbReference type="Pfam" id="PF07110">
    <property type="entry name" value="EthD"/>
    <property type="match status" value="1"/>
</dbReference>
<evidence type="ECO:0000259" key="2">
    <source>
        <dbReference type="Pfam" id="PF07110"/>
    </source>
</evidence>
<dbReference type="InterPro" id="IPR011008">
    <property type="entry name" value="Dimeric_a/b-barrel"/>
</dbReference>
<dbReference type="InterPro" id="IPR009799">
    <property type="entry name" value="EthD_dom"/>
</dbReference>
<evidence type="ECO:0000313" key="4">
    <source>
        <dbReference type="Proteomes" id="UP000308802"/>
    </source>
</evidence>
<organism evidence="3 4">
    <name type="scientific">Aureobasidium pullulans</name>
    <name type="common">Black yeast</name>
    <name type="synonym">Pullularia pullulans</name>
    <dbReference type="NCBI Taxonomy" id="5580"/>
    <lineage>
        <taxon>Eukaryota</taxon>
        <taxon>Fungi</taxon>
        <taxon>Dikarya</taxon>
        <taxon>Ascomycota</taxon>
        <taxon>Pezizomycotina</taxon>
        <taxon>Dothideomycetes</taxon>
        <taxon>Dothideomycetidae</taxon>
        <taxon>Dothideales</taxon>
        <taxon>Saccotheciaceae</taxon>
        <taxon>Aureobasidium</taxon>
    </lineage>
</organism>
<gene>
    <name evidence="3" type="ORF">D6D19_09082</name>
</gene>
<feature type="domain" description="EthD" evidence="2">
    <location>
        <begin position="16"/>
        <end position="112"/>
    </location>
</feature>
<sequence>MTKSEILCLTICGYRKEGLCEADYRDYMINIHGPLVRGLMVEYGIKQWKMVHNLSSTRALMSRIVGPQFSNTADYDCFIQISFDDIEDFVRLKADPHFLKNCTPDHENFADTNRSQMTIGLVHDLVLDGQIV</sequence>
<reference evidence="3 4" key="1">
    <citation type="submission" date="2018-10" db="EMBL/GenBank/DDBJ databases">
        <title>Fifty Aureobasidium pullulans genomes reveal a recombining polyextremotolerant generalist.</title>
        <authorList>
            <person name="Gostincar C."/>
            <person name="Turk M."/>
            <person name="Zajc J."/>
            <person name="Gunde-Cimerman N."/>
        </authorList>
    </citation>
    <scope>NUCLEOTIDE SEQUENCE [LARGE SCALE GENOMIC DNA]</scope>
    <source>
        <strain evidence="3 4">EXF-10659</strain>
    </source>
</reference>
<dbReference type="Proteomes" id="UP000308802">
    <property type="component" value="Unassembled WGS sequence"/>
</dbReference>
<comment type="caution">
    <text evidence="3">The sequence shown here is derived from an EMBL/GenBank/DDBJ whole genome shotgun (WGS) entry which is preliminary data.</text>
</comment>
<name>A0A4S8ZP30_AURPU</name>
<dbReference type="EMBL" id="QZAO01000471">
    <property type="protein sequence ID" value="THW67898.1"/>
    <property type="molecule type" value="Genomic_DNA"/>
</dbReference>
<dbReference type="Gene3D" id="3.30.70.100">
    <property type="match status" value="1"/>
</dbReference>
<dbReference type="GO" id="GO:0016491">
    <property type="term" value="F:oxidoreductase activity"/>
    <property type="evidence" value="ECO:0007669"/>
    <property type="project" value="InterPro"/>
</dbReference>
<protein>
    <recommendedName>
        <fullName evidence="2">EthD domain-containing protein</fullName>
    </recommendedName>
</protein>
<dbReference type="AlphaFoldDB" id="A0A4S8ZP30"/>
<dbReference type="SUPFAM" id="SSF54909">
    <property type="entry name" value="Dimeric alpha+beta barrel"/>
    <property type="match status" value="1"/>
</dbReference>
<proteinExistence type="inferred from homology"/>
<evidence type="ECO:0000313" key="3">
    <source>
        <dbReference type="EMBL" id="THW67898.1"/>
    </source>
</evidence>
<comment type="similarity">
    <text evidence="1">Belongs to the tpcK family.</text>
</comment>
<accession>A0A4S8ZP30</accession>